<dbReference type="KEGG" id="masz:C9I28_20285"/>
<dbReference type="AlphaFoldDB" id="A0A2R4CIL0"/>
<gene>
    <name evidence="3" type="ORF">C9I28_20285</name>
</gene>
<protein>
    <recommendedName>
        <fullName evidence="5">Tle cognate immunity protein 4 C-terminal domain-containing protein</fullName>
    </recommendedName>
</protein>
<accession>A0A2R4CIL0</accession>
<dbReference type="OrthoDB" id="8722129at2"/>
<evidence type="ECO:0000259" key="2">
    <source>
        <dbReference type="Pfam" id="PF18443"/>
    </source>
</evidence>
<name>A0A2R4CIL0_9BURK</name>
<dbReference type="Proteomes" id="UP000240505">
    <property type="component" value="Chromosome"/>
</dbReference>
<reference evidence="3 4" key="1">
    <citation type="submission" date="2018-03" db="EMBL/GenBank/DDBJ databases">
        <title>Massilia armeniaca sp. nov., isolated from desert soil.</title>
        <authorList>
            <person name="Huang H."/>
            <person name="Ren M."/>
        </authorList>
    </citation>
    <scope>NUCLEOTIDE SEQUENCE [LARGE SCALE GENOMIC DNA]</scope>
    <source>
        <strain evidence="3 4">ZMN-3</strain>
    </source>
</reference>
<dbReference type="InterPro" id="IPR041290">
    <property type="entry name" value="Tli4_C"/>
</dbReference>
<evidence type="ECO:0008006" key="5">
    <source>
        <dbReference type="Google" id="ProtNLM"/>
    </source>
</evidence>
<dbReference type="Pfam" id="PF18443">
    <property type="entry name" value="Tli4_N"/>
    <property type="match status" value="1"/>
</dbReference>
<dbReference type="InterPro" id="IPR040761">
    <property type="entry name" value="Tli4_N"/>
</dbReference>
<dbReference type="EMBL" id="CP028324">
    <property type="protein sequence ID" value="AVR99310.1"/>
    <property type="molecule type" value="Genomic_DNA"/>
</dbReference>
<keyword evidence="4" id="KW-1185">Reference proteome</keyword>
<proteinExistence type="predicted"/>
<evidence type="ECO:0000313" key="3">
    <source>
        <dbReference type="EMBL" id="AVR99310.1"/>
    </source>
</evidence>
<sequence>MNRATFCVGRFLVDAPVGSRLSGGNYKYDFLALLPVTELSHHHFQELVAARQATLSAGKHNVEPSLLRAAVQSDEDTWVFAFWEEPFITAVINLEGFRWSNGKMIRVKDEVSRDRQEFGLNRMQEALSRLRARADTEIPTEPGYCFAGGFIANPRWRNEEATVEIDIAGHPDAYVTMTIYPLASHKKDKPLLERMGGLTAALANLAASVRVLRKGERRIGPYQGQEHLASIPDSTGARGHSFVWETQGDGTLDTPAIKIELTTGHPDSNGQPQRAALTDRQAIALWNEIVSSLRLRPTSS</sequence>
<evidence type="ECO:0000313" key="4">
    <source>
        <dbReference type="Proteomes" id="UP000240505"/>
    </source>
</evidence>
<dbReference type="Pfam" id="PF18426">
    <property type="entry name" value="Tli4_C"/>
    <property type="match status" value="1"/>
</dbReference>
<feature type="domain" description="Tle cognate immunity protein 4 N-terminal" evidence="2">
    <location>
        <begin position="5"/>
        <end position="133"/>
    </location>
</feature>
<organism evidence="3 4">
    <name type="scientific">Pseudoduganella armeniaca</name>
    <dbReference type="NCBI Taxonomy" id="2072590"/>
    <lineage>
        <taxon>Bacteria</taxon>
        <taxon>Pseudomonadati</taxon>
        <taxon>Pseudomonadota</taxon>
        <taxon>Betaproteobacteria</taxon>
        <taxon>Burkholderiales</taxon>
        <taxon>Oxalobacteraceae</taxon>
        <taxon>Telluria group</taxon>
        <taxon>Pseudoduganella</taxon>
    </lineage>
</organism>
<evidence type="ECO:0000259" key="1">
    <source>
        <dbReference type="Pfam" id="PF18426"/>
    </source>
</evidence>
<feature type="domain" description="Tle cognate immunity protein 4 C-terminal" evidence="1">
    <location>
        <begin position="137"/>
        <end position="298"/>
    </location>
</feature>